<keyword evidence="1" id="KW-1133">Transmembrane helix</keyword>
<dbReference type="RefSeq" id="WP_394843117.1">
    <property type="nucleotide sequence ID" value="NZ_CP089982.1"/>
</dbReference>
<protein>
    <submittedName>
        <fullName evidence="2">Terminase</fullName>
    </submittedName>
</protein>
<evidence type="ECO:0000313" key="3">
    <source>
        <dbReference type="Proteomes" id="UP001379533"/>
    </source>
</evidence>
<feature type="transmembrane region" description="Helical" evidence="1">
    <location>
        <begin position="58"/>
        <end position="78"/>
    </location>
</feature>
<keyword evidence="1" id="KW-0472">Membrane</keyword>
<keyword evidence="1" id="KW-0812">Transmembrane</keyword>
<proteinExistence type="predicted"/>
<gene>
    <name evidence="2" type="ORF">LZC95_39455</name>
</gene>
<name>A0ABZ2K4N7_9BACT</name>
<dbReference type="Proteomes" id="UP001379533">
    <property type="component" value="Chromosome"/>
</dbReference>
<keyword evidence="3" id="KW-1185">Reference proteome</keyword>
<sequence length="127" mass="13595">MNTRHDESVFTRQWNNYRNVHHSRKNLLIHLLTVPVFMAGTVSVGAGIALAVMGKASALGAVGAIAGGLLAMILAIGVQGVGHKTEEQAPEPFAGPKDVILRIFAEQWITFPRYVLSGEFARALSGS</sequence>
<accession>A0ABZ2K4N7</accession>
<feature type="transmembrane region" description="Helical" evidence="1">
    <location>
        <begin position="27"/>
        <end position="52"/>
    </location>
</feature>
<organism evidence="2 3">
    <name type="scientific">Pendulispora brunnea</name>
    <dbReference type="NCBI Taxonomy" id="2905690"/>
    <lineage>
        <taxon>Bacteria</taxon>
        <taxon>Pseudomonadati</taxon>
        <taxon>Myxococcota</taxon>
        <taxon>Myxococcia</taxon>
        <taxon>Myxococcales</taxon>
        <taxon>Sorangiineae</taxon>
        <taxon>Pendulisporaceae</taxon>
        <taxon>Pendulispora</taxon>
    </lineage>
</organism>
<evidence type="ECO:0000313" key="2">
    <source>
        <dbReference type="EMBL" id="WXA92515.1"/>
    </source>
</evidence>
<dbReference type="EMBL" id="CP089982">
    <property type="protein sequence ID" value="WXA92515.1"/>
    <property type="molecule type" value="Genomic_DNA"/>
</dbReference>
<evidence type="ECO:0000256" key="1">
    <source>
        <dbReference type="SAM" id="Phobius"/>
    </source>
</evidence>
<reference evidence="2 3" key="1">
    <citation type="submission" date="2021-12" db="EMBL/GenBank/DDBJ databases">
        <title>Discovery of the Pendulisporaceae a myxobacterial family with distinct sporulation behavior and unique specialized metabolism.</title>
        <authorList>
            <person name="Garcia R."/>
            <person name="Popoff A."/>
            <person name="Bader C.D."/>
            <person name="Loehr J."/>
            <person name="Walesch S."/>
            <person name="Walt C."/>
            <person name="Boldt J."/>
            <person name="Bunk B."/>
            <person name="Haeckl F.J.F.P.J."/>
            <person name="Gunesch A.P."/>
            <person name="Birkelbach J."/>
            <person name="Nuebel U."/>
            <person name="Pietschmann T."/>
            <person name="Bach T."/>
            <person name="Mueller R."/>
        </authorList>
    </citation>
    <scope>NUCLEOTIDE SEQUENCE [LARGE SCALE GENOMIC DNA]</scope>
    <source>
        <strain evidence="2 3">MSr12523</strain>
    </source>
</reference>